<dbReference type="Proteomes" id="UP000076407">
    <property type="component" value="Unassembled WGS sequence"/>
</dbReference>
<sequence>MSKSIAHTVRRIDKQYHSTGDFLCCYLIYDTPFIAFYRCSMFNQTESIVLRWMKSIKLAEQMIKVL</sequence>
<evidence type="ECO:0000313" key="1">
    <source>
        <dbReference type="EnsemblMetazoa" id="AQUA015185-PA"/>
    </source>
</evidence>
<dbReference type="VEuPathDB" id="VectorBase:AQUA015185"/>
<accession>A0A182XTQ0</accession>
<reference evidence="1" key="1">
    <citation type="submission" date="2020-05" db="UniProtKB">
        <authorList>
            <consortium name="EnsemblMetazoa"/>
        </authorList>
    </citation>
    <scope>IDENTIFICATION</scope>
    <source>
        <strain evidence="1">SANGQUA</strain>
    </source>
</reference>
<dbReference type="AlphaFoldDB" id="A0A182XTQ0"/>
<protein>
    <submittedName>
        <fullName evidence="1">Uncharacterized protein</fullName>
    </submittedName>
</protein>
<proteinExistence type="predicted"/>
<evidence type="ECO:0000313" key="2">
    <source>
        <dbReference type="Proteomes" id="UP000076407"/>
    </source>
</evidence>
<organism evidence="1 2">
    <name type="scientific">Anopheles quadriannulatus</name>
    <name type="common">Mosquito</name>
    <dbReference type="NCBI Taxonomy" id="34691"/>
    <lineage>
        <taxon>Eukaryota</taxon>
        <taxon>Metazoa</taxon>
        <taxon>Ecdysozoa</taxon>
        <taxon>Arthropoda</taxon>
        <taxon>Hexapoda</taxon>
        <taxon>Insecta</taxon>
        <taxon>Pterygota</taxon>
        <taxon>Neoptera</taxon>
        <taxon>Endopterygota</taxon>
        <taxon>Diptera</taxon>
        <taxon>Nematocera</taxon>
        <taxon>Culicoidea</taxon>
        <taxon>Culicidae</taxon>
        <taxon>Anophelinae</taxon>
        <taxon>Anopheles</taxon>
    </lineage>
</organism>
<dbReference type="EnsemblMetazoa" id="AQUA015185-RA">
    <property type="protein sequence ID" value="AQUA015185-PA"/>
    <property type="gene ID" value="AQUA015185"/>
</dbReference>
<keyword evidence="2" id="KW-1185">Reference proteome</keyword>
<name>A0A182XTQ0_ANOQN</name>